<proteinExistence type="predicted"/>
<gene>
    <name evidence="2" type="ORF">ACFP4F_35270</name>
</gene>
<dbReference type="CDD" id="cd08916">
    <property type="entry name" value="TrHb3_P"/>
    <property type="match status" value="1"/>
</dbReference>
<comment type="caution">
    <text evidence="2">The sequence shown here is derived from an EMBL/GenBank/DDBJ whole genome shotgun (WGS) entry which is preliminary data.</text>
</comment>
<dbReference type="Gene3D" id="1.10.490.10">
    <property type="entry name" value="Globins"/>
    <property type="match status" value="1"/>
</dbReference>
<protein>
    <submittedName>
        <fullName evidence="2">Group III truncated hemoglobin</fullName>
    </submittedName>
</protein>
<dbReference type="EMBL" id="JBHSPX010000015">
    <property type="protein sequence ID" value="MFC6067782.1"/>
    <property type="molecule type" value="Genomic_DNA"/>
</dbReference>
<sequence length="183" mass="19378">MSEGPVPGRAPEGRASEGRAPAAPAPDGHADLAGRPDLDRLLRRFYAAAFADPLIGPFFTDVAGTDLTAHLPTITDFWERALFRTVDYRGDVFAAHAVLHAVRPLTAAHFGRWVQLWHATVDGLHAGPRAERAKAQGERLAVAMLRRLYGPAADTGGGPGGFVPLAALRLRAAGPRVQPAAAL</sequence>
<dbReference type="SUPFAM" id="SSF46458">
    <property type="entry name" value="Globin-like"/>
    <property type="match status" value="1"/>
</dbReference>
<name>A0ABW1N173_9ACTN</name>
<evidence type="ECO:0000313" key="3">
    <source>
        <dbReference type="Proteomes" id="UP001596139"/>
    </source>
</evidence>
<accession>A0ABW1N173</accession>
<dbReference type="InterPro" id="IPR012292">
    <property type="entry name" value="Globin/Proto"/>
</dbReference>
<feature type="region of interest" description="Disordered" evidence="1">
    <location>
        <begin position="1"/>
        <end position="31"/>
    </location>
</feature>
<keyword evidence="3" id="KW-1185">Reference proteome</keyword>
<dbReference type="InterPro" id="IPR009050">
    <property type="entry name" value="Globin-like_sf"/>
</dbReference>
<evidence type="ECO:0000256" key="1">
    <source>
        <dbReference type="SAM" id="MobiDB-lite"/>
    </source>
</evidence>
<evidence type="ECO:0000313" key="2">
    <source>
        <dbReference type="EMBL" id="MFC6067782.1"/>
    </source>
</evidence>
<reference evidence="3" key="1">
    <citation type="journal article" date="2019" name="Int. J. Syst. Evol. Microbiol.">
        <title>The Global Catalogue of Microorganisms (GCM) 10K type strain sequencing project: providing services to taxonomists for standard genome sequencing and annotation.</title>
        <authorList>
            <consortium name="The Broad Institute Genomics Platform"/>
            <consortium name="The Broad Institute Genome Sequencing Center for Infectious Disease"/>
            <person name="Wu L."/>
            <person name="Ma J."/>
        </authorList>
    </citation>
    <scope>NUCLEOTIDE SEQUENCE [LARGE SCALE GENOMIC DNA]</scope>
    <source>
        <strain evidence="3">CGMCC 1.15180</strain>
    </source>
</reference>
<dbReference type="Proteomes" id="UP001596139">
    <property type="component" value="Unassembled WGS sequence"/>
</dbReference>
<organism evidence="2 3">
    <name type="scientific">Streptomyces ochraceiscleroticus</name>
    <dbReference type="NCBI Taxonomy" id="47761"/>
    <lineage>
        <taxon>Bacteria</taxon>
        <taxon>Bacillati</taxon>
        <taxon>Actinomycetota</taxon>
        <taxon>Actinomycetes</taxon>
        <taxon>Kitasatosporales</taxon>
        <taxon>Streptomycetaceae</taxon>
        <taxon>Streptomyces</taxon>
    </lineage>
</organism>
<dbReference type="RefSeq" id="WP_245659210.1">
    <property type="nucleotide sequence ID" value="NZ_JBHSPX010000015.1"/>
</dbReference>